<feature type="domain" description="RNase H type-1" evidence="2">
    <location>
        <begin position="332"/>
        <end position="460"/>
    </location>
</feature>
<gene>
    <name evidence="3" type="ORF">DERF_008960</name>
</gene>
<dbReference type="AlphaFoldDB" id="A0A922L234"/>
<dbReference type="EMBL" id="ASGP02000004">
    <property type="protein sequence ID" value="KAH9510441.1"/>
    <property type="molecule type" value="Genomic_DNA"/>
</dbReference>
<sequence>MKFGIFISLDISAAFDSVCFDIIESKLRDLNIPPNLYFIFVDYLKNRFVKLPLQNYVACKPLRRGCPQGGKSSPLLWNIFVNDIFHLSLPYGCYLQAYADDFILYCDHHDLNVCMNRISIALKMLESWSIQNQLSFNPNKTVAMIVTRRRKFDMPTIYFKNSPISIVKNIRYLGVILDSKLLWNDHISYIKSKALSIYNMLRRKFASSWGLSFDVLRLIYLHAIEPLITYASPVWFYSLSKTNVKSRLLSIQRIFALSIIRGYRTISLEASLVLANIVPIDLRIIYLANMYRIKHCLPVDHLSNLKFQLTLPVEDFHHPSVSFNFLNNVCNFNHNYHIYTDGSKLAGHVGCAVVIFPANSNQSIDILKFRLADSCSIFQAELFAIYQASEWLKRNNQSAKIFIDSYSALLACCSSKSNDLLVHGIQLNLVGIHFCLQWIPSHSGYLGNELADQHAKDATNLSYISYDFCPVSLAKYFLKNIMFYYWDNRWKTSRDGSVTRRFFPSIYDRLSYYIDLNFTLVQFLSGHGKFRHYLYNIGYSTDSSCWCGIDTQNSIHLICYCQRFASPRFQIENRCGLSLHEETLPIWITKFPVQLFEFLLLIYKCL</sequence>
<evidence type="ECO:0000259" key="2">
    <source>
        <dbReference type="PROSITE" id="PS50879"/>
    </source>
</evidence>
<keyword evidence="4" id="KW-1185">Reference proteome</keyword>
<dbReference type="InterPro" id="IPR012337">
    <property type="entry name" value="RNaseH-like_sf"/>
</dbReference>
<dbReference type="PROSITE" id="PS50878">
    <property type="entry name" value="RT_POL"/>
    <property type="match status" value="1"/>
</dbReference>
<name>A0A922L234_DERFA</name>
<dbReference type="InterPro" id="IPR036397">
    <property type="entry name" value="RNaseH_sf"/>
</dbReference>
<dbReference type="SUPFAM" id="SSF56672">
    <property type="entry name" value="DNA/RNA polymerases"/>
    <property type="match status" value="1"/>
</dbReference>
<dbReference type="SUPFAM" id="SSF53098">
    <property type="entry name" value="Ribonuclease H-like"/>
    <property type="match status" value="1"/>
</dbReference>
<dbReference type="Proteomes" id="UP000790347">
    <property type="component" value="Unassembled WGS sequence"/>
</dbReference>
<dbReference type="InterPro" id="IPR000477">
    <property type="entry name" value="RT_dom"/>
</dbReference>
<dbReference type="GO" id="GO:0042575">
    <property type="term" value="C:DNA polymerase complex"/>
    <property type="evidence" value="ECO:0007669"/>
    <property type="project" value="UniProtKB-ARBA"/>
</dbReference>
<feature type="domain" description="Reverse transcriptase" evidence="1">
    <location>
        <begin position="1"/>
        <end position="177"/>
    </location>
</feature>
<organism evidence="3 4">
    <name type="scientific">Dermatophagoides farinae</name>
    <name type="common">American house dust mite</name>
    <dbReference type="NCBI Taxonomy" id="6954"/>
    <lineage>
        <taxon>Eukaryota</taxon>
        <taxon>Metazoa</taxon>
        <taxon>Ecdysozoa</taxon>
        <taxon>Arthropoda</taxon>
        <taxon>Chelicerata</taxon>
        <taxon>Arachnida</taxon>
        <taxon>Acari</taxon>
        <taxon>Acariformes</taxon>
        <taxon>Sarcoptiformes</taxon>
        <taxon>Astigmata</taxon>
        <taxon>Psoroptidia</taxon>
        <taxon>Analgoidea</taxon>
        <taxon>Pyroglyphidae</taxon>
        <taxon>Dermatophagoidinae</taxon>
        <taxon>Dermatophagoides</taxon>
    </lineage>
</organism>
<evidence type="ECO:0000259" key="1">
    <source>
        <dbReference type="PROSITE" id="PS50878"/>
    </source>
</evidence>
<dbReference type="CDD" id="cd09276">
    <property type="entry name" value="Rnase_HI_RT_non_LTR"/>
    <property type="match status" value="1"/>
</dbReference>
<dbReference type="Pfam" id="PF00078">
    <property type="entry name" value="RVT_1"/>
    <property type="match status" value="1"/>
</dbReference>
<evidence type="ECO:0000313" key="3">
    <source>
        <dbReference type="EMBL" id="KAH9510441.1"/>
    </source>
</evidence>
<reference evidence="3" key="2">
    <citation type="journal article" date="2022" name="Res Sq">
        <title>Comparative Genomics Reveals Insights into the Divergent Evolution of Astigmatic Mites and Household Pest Adaptations.</title>
        <authorList>
            <person name="Xiong Q."/>
            <person name="Wan A.T.-Y."/>
            <person name="Liu X.-Y."/>
            <person name="Fung C.S.-H."/>
            <person name="Xiao X."/>
            <person name="Malainual N."/>
            <person name="Hou J."/>
            <person name="Wang L."/>
            <person name="Wang M."/>
            <person name="Yang K."/>
            <person name="Cui Y."/>
            <person name="Leung E."/>
            <person name="Nong W."/>
            <person name="Shin S.-K."/>
            <person name="Au S."/>
            <person name="Jeong K.Y."/>
            <person name="Chew F.T."/>
            <person name="Hui J."/>
            <person name="Leung T.F."/>
            <person name="Tungtrongchitr A."/>
            <person name="Zhong N."/>
            <person name="Liu Z."/>
            <person name="Tsui S."/>
        </authorList>
    </citation>
    <scope>NUCLEOTIDE SEQUENCE</scope>
    <source>
        <strain evidence="3">Derf</strain>
        <tissue evidence="3">Whole organism</tissue>
    </source>
</reference>
<dbReference type="PANTHER" id="PTHR33332">
    <property type="entry name" value="REVERSE TRANSCRIPTASE DOMAIN-CONTAINING PROTEIN"/>
    <property type="match status" value="1"/>
</dbReference>
<reference evidence="3" key="1">
    <citation type="submission" date="2013-05" db="EMBL/GenBank/DDBJ databases">
        <authorList>
            <person name="Yim A.K.Y."/>
            <person name="Chan T.F."/>
            <person name="Ji K.M."/>
            <person name="Liu X.Y."/>
            <person name="Zhou J.W."/>
            <person name="Li R.Q."/>
            <person name="Yang K.Y."/>
            <person name="Li J."/>
            <person name="Li M."/>
            <person name="Law P.T.W."/>
            <person name="Wu Y.L."/>
            <person name="Cai Z.L."/>
            <person name="Qin H."/>
            <person name="Bao Y."/>
            <person name="Leung R.K.K."/>
            <person name="Ng P.K.S."/>
            <person name="Zou J."/>
            <person name="Zhong X.J."/>
            <person name="Ran P.X."/>
            <person name="Zhong N.S."/>
            <person name="Liu Z.G."/>
            <person name="Tsui S.K.W."/>
        </authorList>
    </citation>
    <scope>NUCLEOTIDE SEQUENCE</scope>
    <source>
        <strain evidence="3">Derf</strain>
        <tissue evidence="3">Whole organism</tissue>
    </source>
</reference>
<evidence type="ECO:0000313" key="4">
    <source>
        <dbReference type="Proteomes" id="UP000790347"/>
    </source>
</evidence>
<dbReference type="InterPro" id="IPR043502">
    <property type="entry name" value="DNA/RNA_pol_sf"/>
</dbReference>
<dbReference type="GO" id="GO:0003676">
    <property type="term" value="F:nucleic acid binding"/>
    <property type="evidence" value="ECO:0007669"/>
    <property type="project" value="InterPro"/>
</dbReference>
<dbReference type="PROSITE" id="PS50879">
    <property type="entry name" value="RNASE_H_1"/>
    <property type="match status" value="1"/>
</dbReference>
<accession>A0A922L234</accession>
<proteinExistence type="predicted"/>
<comment type="caution">
    <text evidence="3">The sequence shown here is derived from an EMBL/GenBank/DDBJ whole genome shotgun (WGS) entry which is preliminary data.</text>
</comment>
<dbReference type="Gene3D" id="3.30.420.10">
    <property type="entry name" value="Ribonuclease H-like superfamily/Ribonuclease H"/>
    <property type="match status" value="1"/>
</dbReference>
<protein>
    <submittedName>
        <fullName evidence="3">Uncharacterized protein</fullName>
    </submittedName>
</protein>
<dbReference type="Pfam" id="PF00075">
    <property type="entry name" value="RNase_H"/>
    <property type="match status" value="1"/>
</dbReference>
<dbReference type="GO" id="GO:0071897">
    <property type="term" value="P:DNA biosynthetic process"/>
    <property type="evidence" value="ECO:0007669"/>
    <property type="project" value="UniProtKB-ARBA"/>
</dbReference>
<dbReference type="GO" id="GO:0004523">
    <property type="term" value="F:RNA-DNA hybrid ribonuclease activity"/>
    <property type="evidence" value="ECO:0007669"/>
    <property type="project" value="InterPro"/>
</dbReference>
<dbReference type="InterPro" id="IPR002156">
    <property type="entry name" value="RNaseH_domain"/>
</dbReference>